<evidence type="ECO:0000256" key="3">
    <source>
        <dbReference type="PROSITE-ProRule" id="PRU00221"/>
    </source>
</evidence>
<name>A0A8H6WJ87_MYCCL</name>
<keyword evidence="1 3" id="KW-0853">WD repeat</keyword>
<dbReference type="InterPro" id="IPR001680">
    <property type="entry name" value="WD40_rpt"/>
</dbReference>
<reference evidence="4" key="1">
    <citation type="submission" date="2020-05" db="EMBL/GenBank/DDBJ databases">
        <title>Mycena genomes resolve the evolution of fungal bioluminescence.</title>
        <authorList>
            <person name="Tsai I.J."/>
        </authorList>
    </citation>
    <scope>NUCLEOTIDE SEQUENCE</scope>
    <source>
        <strain evidence="4">110903Hualien_Pintung</strain>
    </source>
</reference>
<evidence type="ECO:0000313" key="5">
    <source>
        <dbReference type="Proteomes" id="UP000613580"/>
    </source>
</evidence>
<dbReference type="InterPro" id="IPR036322">
    <property type="entry name" value="WD40_repeat_dom_sf"/>
</dbReference>
<keyword evidence="5" id="KW-1185">Reference proteome</keyword>
<dbReference type="SUPFAM" id="SSF50978">
    <property type="entry name" value="WD40 repeat-like"/>
    <property type="match status" value="1"/>
</dbReference>
<dbReference type="PANTHER" id="PTHR13743">
    <property type="entry name" value="BEIGE/BEACH-RELATED"/>
    <property type="match status" value="1"/>
</dbReference>
<evidence type="ECO:0000256" key="2">
    <source>
        <dbReference type="ARBA" id="ARBA00022737"/>
    </source>
</evidence>
<evidence type="ECO:0000313" key="4">
    <source>
        <dbReference type="EMBL" id="KAF7319622.1"/>
    </source>
</evidence>
<proteinExistence type="predicted"/>
<keyword evidence="2" id="KW-0677">Repeat</keyword>
<dbReference type="Proteomes" id="UP000613580">
    <property type="component" value="Unassembled WGS sequence"/>
</dbReference>
<dbReference type="Gene3D" id="2.130.10.10">
    <property type="entry name" value="YVTN repeat-like/Quinoprotein amine dehydrogenase"/>
    <property type="match status" value="1"/>
</dbReference>
<gene>
    <name evidence="4" type="ORF">HMN09_00302600</name>
</gene>
<dbReference type="OrthoDB" id="26681at2759"/>
<dbReference type="PROSITE" id="PS50082">
    <property type="entry name" value="WD_REPEATS_2"/>
    <property type="match status" value="1"/>
</dbReference>
<feature type="repeat" description="WD" evidence="3">
    <location>
        <begin position="127"/>
        <end position="168"/>
    </location>
</feature>
<dbReference type="EMBL" id="JACAZE010000003">
    <property type="protein sequence ID" value="KAF7319622.1"/>
    <property type="molecule type" value="Genomic_DNA"/>
</dbReference>
<evidence type="ECO:0000256" key="1">
    <source>
        <dbReference type="ARBA" id="ARBA00022574"/>
    </source>
</evidence>
<dbReference type="InterPro" id="IPR015943">
    <property type="entry name" value="WD40/YVTN_repeat-like_dom_sf"/>
</dbReference>
<protein>
    <recommendedName>
        <fullName evidence="6">WD40 repeat-like protein</fullName>
    </recommendedName>
</protein>
<dbReference type="InterPro" id="IPR050865">
    <property type="entry name" value="BEACH_Domain"/>
</dbReference>
<dbReference type="PROSITE" id="PS00678">
    <property type="entry name" value="WD_REPEATS_1"/>
    <property type="match status" value="1"/>
</dbReference>
<comment type="caution">
    <text evidence="4">The sequence shown here is derived from an EMBL/GenBank/DDBJ whole genome shotgun (WGS) entry which is preliminary data.</text>
</comment>
<dbReference type="AlphaFoldDB" id="A0A8H6WJ87"/>
<organism evidence="4 5">
    <name type="scientific">Mycena chlorophos</name>
    <name type="common">Agaric fungus</name>
    <name type="synonym">Agaricus chlorophos</name>
    <dbReference type="NCBI Taxonomy" id="658473"/>
    <lineage>
        <taxon>Eukaryota</taxon>
        <taxon>Fungi</taxon>
        <taxon>Dikarya</taxon>
        <taxon>Basidiomycota</taxon>
        <taxon>Agaricomycotina</taxon>
        <taxon>Agaricomycetes</taxon>
        <taxon>Agaricomycetidae</taxon>
        <taxon>Agaricales</taxon>
        <taxon>Marasmiineae</taxon>
        <taxon>Mycenaceae</taxon>
        <taxon>Mycena</taxon>
    </lineage>
</organism>
<dbReference type="InterPro" id="IPR019775">
    <property type="entry name" value="WD40_repeat_CS"/>
</dbReference>
<accession>A0A8H6WJ87</accession>
<sequence length="209" mass="22608">MGAATPSWLRSTTAALIIIDELEREATVGNIRNIGQILRKLLTTEHLAQYDSGVRTLLVLTGQANGVEGEPHLLVRGGWPFTVLGATVTVRELIIDMISERIASCGRPRVIGVWSSTPGRLSLSHIMRIHTHDVVAVTASRPWAIALSGSRDGSAAIWDLNRGIYIRSIWHGEACDMGAVNLVAINESTGYIATSASTRSTGGRWRRST</sequence>
<evidence type="ECO:0008006" key="6">
    <source>
        <dbReference type="Google" id="ProtNLM"/>
    </source>
</evidence>